<accession>A0AAD7HD05</accession>
<gene>
    <name evidence="1" type="ORF">B0H16DRAFT_437898</name>
</gene>
<keyword evidence="2" id="KW-1185">Reference proteome</keyword>
<dbReference type="Proteomes" id="UP001215598">
    <property type="component" value="Unassembled WGS sequence"/>
</dbReference>
<reference evidence="1" key="1">
    <citation type="submission" date="2023-03" db="EMBL/GenBank/DDBJ databases">
        <title>Massive genome expansion in bonnet fungi (Mycena s.s.) driven by repeated elements and novel gene families across ecological guilds.</title>
        <authorList>
            <consortium name="Lawrence Berkeley National Laboratory"/>
            <person name="Harder C.B."/>
            <person name="Miyauchi S."/>
            <person name="Viragh M."/>
            <person name="Kuo A."/>
            <person name="Thoen E."/>
            <person name="Andreopoulos B."/>
            <person name="Lu D."/>
            <person name="Skrede I."/>
            <person name="Drula E."/>
            <person name="Henrissat B."/>
            <person name="Morin E."/>
            <person name="Kohler A."/>
            <person name="Barry K."/>
            <person name="LaButti K."/>
            <person name="Morin E."/>
            <person name="Salamov A."/>
            <person name="Lipzen A."/>
            <person name="Mereny Z."/>
            <person name="Hegedus B."/>
            <person name="Baldrian P."/>
            <person name="Stursova M."/>
            <person name="Weitz H."/>
            <person name="Taylor A."/>
            <person name="Grigoriev I.V."/>
            <person name="Nagy L.G."/>
            <person name="Martin F."/>
            <person name="Kauserud H."/>
        </authorList>
    </citation>
    <scope>NUCLEOTIDE SEQUENCE</scope>
    <source>
        <strain evidence="1">CBHHK182m</strain>
    </source>
</reference>
<dbReference type="AlphaFoldDB" id="A0AAD7HD05"/>
<evidence type="ECO:0000313" key="2">
    <source>
        <dbReference type="Proteomes" id="UP001215598"/>
    </source>
</evidence>
<organism evidence="1 2">
    <name type="scientific">Mycena metata</name>
    <dbReference type="NCBI Taxonomy" id="1033252"/>
    <lineage>
        <taxon>Eukaryota</taxon>
        <taxon>Fungi</taxon>
        <taxon>Dikarya</taxon>
        <taxon>Basidiomycota</taxon>
        <taxon>Agaricomycotina</taxon>
        <taxon>Agaricomycetes</taxon>
        <taxon>Agaricomycetidae</taxon>
        <taxon>Agaricales</taxon>
        <taxon>Marasmiineae</taxon>
        <taxon>Mycenaceae</taxon>
        <taxon>Mycena</taxon>
    </lineage>
</organism>
<name>A0AAD7HD05_9AGAR</name>
<protein>
    <submittedName>
        <fullName evidence="1">Uncharacterized protein</fullName>
    </submittedName>
</protein>
<sequence>MSPACPSTSLCFLLAHRMSASEDVLVPYTEILRQECPRCASTLLHVPRLTRRSLRILVVGKACRVDTGIAAHR</sequence>
<comment type="caution">
    <text evidence="1">The sequence shown here is derived from an EMBL/GenBank/DDBJ whole genome shotgun (WGS) entry which is preliminary data.</text>
</comment>
<proteinExistence type="predicted"/>
<dbReference type="EMBL" id="JARKIB010000276">
    <property type="protein sequence ID" value="KAJ7717446.1"/>
    <property type="molecule type" value="Genomic_DNA"/>
</dbReference>
<evidence type="ECO:0000313" key="1">
    <source>
        <dbReference type="EMBL" id="KAJ7717446.1"/>
    </source>
</evidence>